<keyword evidence="9" id="KW-0963">Cytoplasm</keyword>
<feature type="region of interest" description="Interaction with tRNA" evidence="9">
    <location>
        <begin position="159"/>
        <end position="161"/>
    </location>
</feature>
<feature type="binding site" evidence="9">
    <location>
        <begin position="19"/>
        <end position="26"/>
    </location>
    <ligand>
        <name>ATP</name>
        <dbReference type="ChEBI" id="CHEBI:30616"/>
    </ligand>
</feature>
<name>A0ABM5MNE0_RICS1</name>
<evidence type="ECO:0000256" key="6">
    <source>
        <dbReference type="ARBA" id="ARBA00022884"/>
    </source>
</evidence>
<keyword evidence="13" id="KW-1185">Reference proteome</keyword>
<feature type="active site" description="Nucleophile" evidence="9">
    <location>
        <position position="113"/>
    </location>
</feature>
<dbReference type="InterPro" id="IPR023382">
    <property type="entry name" value="MnmA-like_central_sf"/>
</dbReference>
<dbReference type="Pfam" id="PF03054">
    <property type="entry name" value="tRNA_Me_trans"/>
    <property type="match status" value="1"/>
</dbReference>
<evidence type="ECO:0000256" key="4">
    <source>
        <dbReference type="ARBA" id="ARBA00022741"/>
    </source>
</evidence>
<dbReference type="EC" id="2.8.1.13" evidence="9"/>
<evidence type="ECO:0000259" key="10">
    <source>
        <dbReference type="Pfam" id="PF20258"/>
    </source>
</evidence>
<dbReference type="PANTHER" id="PTHR11933:SF5">
    <property type="entry name" value="MITOCHONDRIAL TRNA-SPECIFIC 2-THIOURIDYLASE 1"/>
    <property type="match status" value="1"/>
</dbReference>
<accession>A0ABM5MNE0</accession>
<dbReference type="Gene3D" id="3.40.50.620">
    <property type="entry name" value="HUPs"/>
    <property type="match status" value="1"/>
</dbReference>
<dbReference type="HAMAP" id="MF_00144">
    <property type="entry name" value="tRNA_thiouridyl_MnmA"/>
    <property type="match status" value="1"/>
</dbReference>
<evidence type="ECO:0000256" key="3">
    <source>
        <dbReference type="ARBA" id="ARBA00022694"/>
    </source>
</evidence>
<sequence>MFKVGMINLGDKQSTIVVAMSGGVDSSAVAAMLHEQGHNVIGITLQLYDHGMAVGKKNACCAGQDIYDAKMVANKLGIPHYVLDYESKFKESVIDNFVDSYLQGETPLPCVQCNKSVKFRDLIKTARELGADKLATGHYVRKINGDNGAELHTGLDPAKDQSYFLFTTTKEQLEYLRFPLGGLTKDETRKLASKFGLEVADKPDSQDICFIPDGNYKSVINKIRPNSSESGKIIHVNGFELGEHSGIINYTIGQRRGLGIAYNEPLYVVKIDPKDNIVYVGPESALNVQEFIIRDVNWLADEIKDNEKLEVAVKIRSTRPPRLAEISKLGDDKMKVKFLCEEKAVAPGQACVIYAGERVLGGGWITREIR</sequence>
<evidence type="ECO:0000256" key="7">
    <source>
        <dbReference type="ARBA" id="ARBA00023157"/>
    </source>
</evidence>
<dbReference type="Pfam" id="PF20258">
    <property type="entry name" value="tRNA_Me_trans_C"/>
    <property type="match status" value="1"/>
</dbReference>
<dbReference type="InterPro" id="IPR004506">
    <property type="entry name" value="MnmA-like"/>
</dbReference>
<gene>
    <name evidence="12" type="primary">trmU</name>
    <name evidence="9" type="synonym">mnmA</name>
    <name evidence="12" type="ordered locus">Rsl_485</name>
</gene>
<proteinExistence type="inferred from homology"/>
<dbReference type="Proteomes" id="UP000005443">
    <property type="component" value="Chromosome"/>
</dbReference>
<evidence type="ECO:0000256" key="5">
    <source>
        <dbReference type="ARBA" id="ARBA00022840"/>
    </source>
</evidence>
<organism evidence="12 13">
    <name type="scientific">Rickettsia slovaca (strain 13-B)</name>
    <dbReference type="NCBI Taxonomy" id="941638"/>
    <lineage>
        <taxon>Bacteria</taxon>
        <taxon>Pseudomonadati</taxon>
        <taxon>Pseudomonadota</taxon>
        <taxon>Alphaproteobacteria</taxon>
        <taxon>Rickettsiales</taxon>
        <taxon>Rickettsiaceae</taxon>
        <taxon>Rickettsieae</taxon>
        <taxon>Rickettsia</taxon>
        <taxon>spotted fever group</taxon>
    </lineage>
</organism>
<keyword evidence="5 9" id="KW-0067">ATP-binding</keyword>
<dbReference type="NCBIfam" id="NF001138">
    <property type="entry name" value="PRK00143.1"/>
    <property type="match status" value="1"/>
</dbReference>
<keyword evidence="6 9" id="KW-0694">RNA-binding</keyword>
<dbReference type="CDD" id="cd01998">
    <property type="entry name" value="MnmA_TRMU-like"/>
    <property type="match status" value="1"/>
</dbReference>
<feature type="domain" description="tRNA-specific 2-thiouridylase MnmA-like C-terminal" evidence="10">
    <location>
        <begin position="289"/>
        <end position="365"/>
    </location>
</feature>
<dbReference type="Gene3D" id="2.40.30.10">
    <property type="entry name" value="Translation factors"/>
    <property type="match status" value="1"/>
</dbReference>
<keyword evidence="3 9" id="KW-0819">tRNA processing</keyword>
<comment type="similarity">
    <text evidence="9">Belongs to the MnmA/TRMU family.</text>
</comment>
<comment type="caution">
    <text evidence="9">Lacks conserved residue(s) required for the propagation of feature annotation.</text>
</comment>
<feature type="binding site" evidence="9">
    <location>
        <position position="137"/>
    </location>
    <ligand>
        <name>ATP</name>
        <dbReference type="ChEBI" id="CHEBI:30616"/>
    </ligand>
</feature>
<dbReference type="InterPro" id="IPR014729">
    <property type="entry name" value="Rossmann-like_a/b/a_fold"/>
</dbReference>
<feature type="site" description="Interaction with tRNA" evidence="9">
    <location>
        <position position="138"/>
    </location>
</feature>
<evidence type="ECO:0000259" key="11">
    <source>
        <dbReference type="Pfam" id="PF20259"/>
    </source>
</evidence>
<dbReference type="PANTHER" id="PTHR11933">
    <property type="entry name" value="TRNA 5-METHYLAMINOMETHYL-2-THIOURIDYLATE -METHYLTRANSFERASE"/>
    <property type="match status" value="1"/>
</dbReference>
<feature type="site" description="Interaction with tRNA" evidence="9">
    <location>
        <position position="349"/>
    </location>
</feature>
<keyword evidence="4 9" id="KW-0547">Nucleotide-binding</keyword>
<comment type="subcellular location">
    <subcellularLocation>
        <location evidence="9">Cytoplasm</location>
    </subcellularLocation>
</comment>
<evidence type="ECO:0000313" key="13">
    <source>
        <dbReference type="Proteomes" id="UP000005443"/>
    </source>
</evidence>
<feature type="active site" description="Cysteine persulfide intermediate" evidence="9">
    <location>
        <position position="209"/>
    </location>
</feature>
<dbReference type="InterPro" id="IPR046885">
    <property type="entry name" value="MnmA-like_C"/>
</dbReference>
<comment type="catalytic activity">
    <reaction evidence="8 9">
        <text>S-sulfanyl-L-cysteinyl-[protein] + uridine(34) in tRNA + AH2 + ATP = 2-thiouridine(34) in tRNA + L-cysteinyl-[protein] + A + AMP + diphosphate + H(+)</text>
        <dbReference type="Rhea" id="RHEA:47032"/>
        <dbReference type="Rhea" id="RHEA-COMP:10131"/>
        <dbReference type="Rhea" id="RHEA-COMP:11726"/>
        <dbReference type="Rhea" id="RHEA-COMP:11727"/>
        <dbReference type="Rhea" id="RHEA-COMP:11728"/>
        <dbReference type="ChEBI" id="CHEBI:13193"/>
        <dbReference type="ChEBI" id="CHEBI:15378"/>
        <dbReference type="ChEBI" id="CHEBI:17499"/>
        <dbReference type="ChEBI" id="CHEBI:29950"/>
        <dbReference type="ChEBI" id="CHEBI:30616"/>
        <dbReference type="ChEBI" id="CHEBI:33019"/>
        <dbReference type="ChEBI" id="CHEBI:61963"/>
        <dbReference type="ChEBI" id="CHEBI:65315"/>
        <dbReference type="ChEBI" id="CHEBI:87170"/>
        <dbReference type="ChEBI" id="CHEBI:456215"/>
        <dbReference type="EC" id="2.8.1.13"/>
    </reaction>
</comment>
<dbReference type="InterPro" id="IPR046884">
    <property type="entry name" value="MnmA-like_central"/>
</dbReference>
<dbReference type="SUPFAM" id="SSF52402">
    <property type="entry name" value="Adenine nucleotide alpha hydrolases-like"/>
    <property type="match status" value="1"/>
</dbReference>
<reference evidence="12 13" key="1">
    <citation type="journal article" date="2012" name="J. Bacteriol.">
        <title>Complete genome sequence of Rickettsia slovaca, the agent of tick-borne lymphadenitis.</title>
        <authorList>
            <person name="Fournier P.E."/>
            <person name="El Karkouri K."/>
            <person name="Robert C."/>
            <person name="Medigue C."/>
            <person name="Raoult D."/>
        </authorList>
    </citation>
    <scope>NUCLEOTIDE SEQUENCE [LARGE SCALE GENOMIC DNA]</scope>
    <source>
        <strain evidence="12 13">13-B</strain>
    </source>
</reference>
<keyword evidence="7" id="KW-1015">Disulfide bond</keyword>
<keyword evidence="2 9" id="KW-0808">Transferase</keyword>
<feature type="domain" description="tRNA-specific 2-thiouridylase MnmA-like central" evidence="11">
    <location>
        <begin position="220"/>
        <end position="281"/>
    </location>
</feature>
<dbReference type="NCBIfam" id="TIGR00420">
    <property type="entry name" value="trmU"/>
    <property type="match status" value="1"/>
</dbReference>
<keyword evidence="1 9" id="KW-0820">tRNA-binding</keyword>
<feature type="binding site" evidence="9">
    <location>
        <position position="45"/>
    </location>
    <ligand>
        <name>ATP</name>
        <dbReference type="ChEBI" id="CHEBI:30616"/>
    </ligand>
</feature>
<protein>
    <recommendedName>
        <fullName evidence="9">tRNA-specific 2-thiouridylase MnmA</fullName>
        <ecNumber evidence="9">2.8.1.13</ecNumber>
    </recommendedName>
</protein>
<evidence type="ECO:0000256" key="1">
    <source>
        <dbReference type="ARBA" id="ARBA00022555"/>
    </source>
</evidence>
<dbReference type="EMBL" id="CP002428">
    <property type="protein sequence ID" value="AEV92054.1"/>
    <property type="molecule type" value="Genomic_DNA"/>
</dbReference>
<dbReference type="Pfam" id="PF20259">
    <property type="entry name" value="tRNA_Me_trans_M"/>
    <property type="match status" value="1"/>
</dbReference>
<dbReference type="Gene3D" id="2.30.30.280">
    <property type="entry name" value="Adenine nucleotide alpha hydrolases-like domains"/>
    <property type="match status" value="1"/>
</dbReference>
<comment type="function">
    <text evidence="9">Catalyzes the 2-thiolation of uridine at the wobble position (U34) of tRNA, leading to the formation of s(2)U34.</text>
</comment>
<evidence type="ECO:0000313" key="12">
    <source>
        <dbReference type="EMBL" id="AEV92054.1"/>
    </source>
</evidence>
<evidence type="ECO:0000256" key="2">
    <source>
        <dbReference type="ARBA" id="ARBA00022679"/>
    </source>
</evidence>
<evidence type="ECO:0000256" key="8">
    <source>
        <dbReference type="ARBA" id="ARBA00051542"/>
    </source>
</evidence>
<evidence type="ECO:0000256" key="9">
    <source>
        <dbReference type="HAMAP-Rule" id="MF_00144"/>
    </source>
</evidence>